<keyword evidence="2" id="KW-1185">Reference proteome</keyword>
<reference evidence="1" key="2">
    <citation type="submission" date="2020-11" db="EMBL/GenBank/DDBJ databases">
        <authorList>
            <person name="McCartney M.A."/>
            <person name="Auch B."/>
            <person name="Kono T."/>
            <person name="Mallez S."/>
            <person name="Becker A."/>
            <person name="Gohl D.M."/>
            <person name="Silverstein K.A.T."/>
            <person name="Koren S."/>
            <person name="Bechman K.B."/>
            <person name="Herman A."/>
            <person name="Abrahante J.E."/>
            <person name="Garbe J."/>
        </authorList>
    </citation>
    <scope>NUCLEOTIDE SEQUENCE</scope>
    <source>
        <strain evidence="1">Duluth1</strain>
        <tissue evidence="1">Whole animal</tissue>
    </source>
</reference>
<sequence>MFLTKFHEYLTQTDFNVNIWTADTPLGDIIKTNVPTIFNEDDTINVTFRMLTRKTALSNCGDVFFQRTGNIFELNHQIYDVFKHGFTIAIYGNGPALGCHVFQRTKTFFKLNIIGKNGMTTFHENRTIHVASSVNRVKVDDGRTTNDRQNRDHKRST</sequence>
<accession>A0A9D4C354</accession>
<comment type="caution">
    <text evidence="1">The sequence shown here is derived from an EMBL/GenBank/DDBJ whole genome shotgun (WGS) entry which is preliminary data.</text>
</comment>
<reference evidence="1" key="1">
    <citation type="journal article" date="2019" name="bioRxiv">
        <title>The Genome of the Zebra Mussel, Dreissena polymorpha: A Resource for Invasive Species Research.</title>
        <authorList>
            <person name="McCartney M.A."/>
            <person name="Auch B."/>
            <person name="Kono T."/>
            <person name="Mallez S."/>
            <person name="Zhang Y."/>
            <person name="Obille A."/>
            <person name="Becker A."/>
            <person name="Abrahante J.E."/>
            <person name="Garbe J."/>
            <person name="Badalamenti J.P."/>
            <person name="Herman A."/>
            <person name="Mangelson H."/>
            <person name="Liachko I."/>
            <person name="Sullivan S."/>
            <person name="Sone E.D."/>
            <person name="Koren S."/>
            <person name="Silverstein K.A.T."/>
            <person name="Beckman K.B."/>
            <person name="Gohl D.M."/>
        </authorList>
    </citation>
    <scope>NUCLEOTIDE SEQUENCE</scope>
    <source>
        <strain evidence="1">Duluth1</strain>
        <tissue evidence="1">Whole animal</tissue>
    </source>
</reference>
<evidence type="ECO:0000313" key="2">
    <source>
        <dbReference type="Proteomes" id="UP000828390"/>
    </source>
</evidence>
<name>A0A9D4C354_DREPO</name>
<dbReference type="EMBL" id="JAIWYP010000013">
    <property type="protein sequence ID" value="KAH3716487.1"/>
    <property type="molecule type" value="Genomic_DNA"/>
</dbReference>
<protein>
    <submittedName>
        <fullName evidence="1">Uncharacterized protein</fullName>
    </submittedName>
</protein>
<proteinExistence type="predicted"/>
<organism evidence="1 2">
    <name type="scientific">Dreissena polymorpha</name>
    <name type="common">Zebra mussel</name>
    <name type="synonym">Mytilus polymorpha</name>
    <dbReference type="NCBI Taxonomy" id="45954"/>
    <lineage>
        <taxon>Eukaryota</taxon>
        <taxon>Metazoa</taxon>
        <taxon>Spiralia</taxon>
        <taxon>Lophotrochozoa</taxon>
        <taxon>Mollusca</taxon>
        <taxon>Bivalvia</taxon>
        <taxon>Autobranchia</taxon>
        <taxon>Heteroconchia</taxon>
        <taxon>Euheterodonta</taxon>
        <taxon>Imparidentia</taxon>
        <taxon>Neoheterodontei</taxon>
        <taxon>Myida</taxon>
        <taxon>Dreissenoidea</taxon>
        <taxon>Dreissenidae</taxon>
        <taxon>Dreissena</taxon>
    </lineage>
</organism>
<gene>
    <name evidence="1" type="ORF">DPMN_059210</name>
</gene>
<dbReference type="Proteomes" id="UP000828390">
    <property type="component" value="Unassembled WGS sequence"/>
</dbReference>
<evidence type="ECO:0000313" key="1">
    <source>
        <dbReference type="EMBL" id="KAH3716487.1"/>
    </source>
</evidence>
<dbReference type="AlphaFoldDB" id="A0A9D4C354"/>